<sequence length="97" mass="10380">MKTSRKFLSAAALAAAVLLATPMAANAVTVSKGGGTWTYSAEAKNLYSQYQHHSRTHKATVENLSQRHSSGWRPKGVLATAALSASLFGNKAYWDVI</sequence>
<gene>
    <name evidence="2" type="ORF">H9L06_07525</name>
</gene>
<name>A0A7G9S2R7_9MICO</name>
<feature type="signal peptide" evidence="1">
    <location>
        <begin position="1"/>
        <end position="27"/>
    </location>
</feature>
<organism evidence="2 3">
    <name type="scientific">Leucobacter denitrificans</name>
    <dbReference type="NCBI Taxonomy" id="683042"/>
    <lineage>
        <taxon>Bacteria</taxon>
        <taxon>Bacillati</taxon>
        <taxon>Actinomycetota</taxon>
        <taxon>Actinomycetes</taxon>
        <taxon>Micrococcales</taxon>
        <taxon>Microbacteriaceae</taxon>
        <taxon>Leucobacter</taxon>
    </lineage>
</organism>
<dbReference type="InterPro" id="IPR006311">
    <property type="entry name" value="TAT_signal"/>
</dbReference>
<evidence type="ECO:0000256" key="1">
    <source>
        <dbReference type="SAM" id="SignalP"/>
    </source>
</evidence>
<dbReference type="Proteomes" id="UP000515934">
    <property type="component" value="Chromosome"/>
</dbReference>
<proteinExistence type="predicted"/>
<dbReference type="PROSITE" id="PS51318">
    <property type="entry name" value="TAT"/>
    <property type="match status" value="1"/>
</dbReference>
<reference evidence="2 3" key="1">
    <citation type="submission" date="2020-08" db="EMBL/GenBank/DDBJ databases">
        <title>Genome sequence of Leucobacter denitrificans KACC 14055T.</title>
        <authorList>
            <person name="Hyun D.-W."/>
            <person name="Bae J.-W."/>
        </authorList>
    </citation>
    <scope>NUCLEOTIDE SEQUENCE [LARGE SCALE GENOMIC DNA]</scope>
    <source>
        <strain evidence="2 3">KACC 14055</strain>
    </source>
</reference>
<dbReference type="AlphaFoldDB" id="A0A7G9S2R7"/>
<protein>
    <submittedName>
        <fullName evidence="2">Lactococcin 972 family bacteriocin</fullName>
    </submittedName>
</protein>
<dbReference type="KEGG" id="ldn:H9L06_07525"/>
<dbReference type="RefSeq" id="WP_187554613.1">
    <property type="nucleotide sequence ID" value="NZ_CP060716.1"/>
</dbReference>
<accession>A0A7G9S2R7</accession>
<keyword evidence="1" id="KW-0732">Signal</keyword>
<keyword evidence="3" id="KW-1185">Reference proteome</keyword>
<evidence type="ECO:0000313" key="2">
    <source>
        <dbReference type="EMBL" id="QNN62142.1"/>
    </source>
</evidence>
<dbReference type="Pfam" id="PF09683">
    <property type="entry name" value="Lactococcin_972"/>
    <property type="match status" value="1"/>
</dbReference>
<dbReference type="Gene3D" id="2.60.40.2850">
    <property type="match status" value="1"/>
</dbReference>
<dbReference type="NCBIfam" id="TIGR01653">
    <property type="entry name" value="lactococcin_972"/>
    <property type="match status" value="1"/>
</dbReference>
<dbReference type="InterPro" id="IPR006540">
    <property type="entry name" value="Lactococcin_972"/>
</dbReference>
<evidence type="ECO:0000313" key="3">
    <source>
        <dbReference type="Proteomes" id="UP000515934"/>
    </source>
</evidence>
<dbReference type="EMBL" id="CP060716">
    <property type="protein sequence ID" value="QNN62142.1"/>
    <property type="molecule type" value="Genomic_DNA"/>
</dbReference>
<feature type="chain" id="PRO_5028914399" evidence="1">
    <location>
        <begin position="28"/>
        <end position="97"/>
    </location>
</feature>